<protein>
    <recommendedName>
        <fullName evidence="3">Phage protein</fullName>
    </recommendedName>
</protein>
<sequence>MKLVKMEKEVVLQRIKKLSSNHLTLLEPCPGIPEKDMVLLPLDNYREAMDLTLYLLKTCIMALQGDYVADFVVGEPEFNIGEILKLVTNLMPYEEMEFLDQVSDLMKELDKN</sequence>
<keyword evidence="2" id="KW-1185">Reference proteome</keyword>
<proteinExistence type="predicted"/>
<evidence type="ECO:0000313" key="1">
    <source>
        <dbReference type="EMBL" id="UNY97756.1"/>
    </source>
</evidence>
<evidence type="ECO:0000313" key="2">
    <source>
        <dbReference type="Proteomes" id="UP000829476"/>
    </source>
</evidence>
<gene>
    <name evidence="1" type="ORF">MQE36_11740</name>
</gene>
<dbReference type="Proteomes" id="UP000829476">
    <property type="component" value="Chromosome"/>
</dbReference>
<reference evidence="1 2" key="1">
    <citation type="journal article" date="2018" name="Int. J. Syst. Evol. Microbiol.">
        <title>Zhouia spongiae sp. nov., isolated from a marine sponge.</title>
        <authorList>
            <person name="Zhuang L."/>
            <person name="Lin B."/>
            <person name="Qin F."/>
            <person name="Luo L."/>
        </authorList>
    </citation>
    <scope>NUCLEOTIDE SEQUENCE [LARGE SCALE GENOMIC DNA]</scope>
    <source>
        <strain evidence="1 2">HN-Y44</strain>
    </source>
</reference>
<organism evidence="1 2">
    <name type="scientific">Zhouia spongiae</name>
    <dbReference type="NCBI Taxonomy" id="2202721"/>
    <lineage>
        <taxon>Bacteria</taxon>
        <taxon>Pseudomonadati</taxon>
        <taxon>Bacteroidota</taxon>
        <taxon>Flavobacteriia</taxon>
        <taxon>Flavobacteriales</taxon>
        <taxon>Flavobacteriaceae</taxon>
        <taxon>Zhouia</taxon>
    </lineage>
</organism>
<accession>A0ABY3YIR6</accession>
<dbReference type="RefSeq" id="WP_242936167.1">
    <property type="nucleotide sequence ID" value="NZ_CP094326.1"/>
</dbReference>
<dbReference type="EMBL" id="CP094326">
    <property type="protein sequence ID" value="UNY97756.1"/>
    <property type="molecule type" value="Genomic_DNA"/>
</dbReference>
<name>A0ABY3YIR6_9FLAO</name>
<evidence type="ECO:0008006" key="3">
    <source>
        <dbReference type="Google" id="ProtNLM"/>
    </source>
</evidence>